<dbReference type="Proteomes" id="UP001497516">
    <property type="component" value="Chromosome 2"/>
</dbReference>
<proteinExistence type="predicted"/>
<evidence type="ECO:0000313" key="2">
    <source>
        <dbReference type="EMBL" id="CAL1370169.1"/>
    </source>
</evidence>
<dbReference type="EMBL" id="OZ034815">
    <property type="protein sequence ID" value="CAL1370169.1"/>
    <property type="molecule type" value="Genomic_DNA"/>
</dbReference>
<feature type="compositionally biased region" description="Basic residues" evidence="1">
    <location>
        <begin position="100"/>
        <end position="121"/>
    </location>
</feature>
<evidence type="ECO:0000313" key="3">
    <source>
        <dbReference type="Proteomes" id="UP001497516"/>
    </source>
</evidence>
<dbReference type="AlphaFoldDB" id="A0AAV2D8Q3"/>
<feature type="region of interest" description="Disordered" evidence="1">
    <location>
        <begin position="97"/>
        <end position="121"/>
    </location>
</feature>
<gene>
    <name evidence="2" type="ORF">LTRI10_LOCUS12392</name>
</gene>
<keyword evidence="3" id="KW-1185">Reference proteome</keyword>
<organism evidence="2 3">
    <name type="scientific">Linum trigynum</name>
    <dbReference type="NCBI Taxonomy" id="586398"/>
    <lineage>
        <taxon>Eukaryota</taxon>
        <taxon>Viridiplantae</taxon>
        <taxon>Streptophyta</taxon>
        <taxon>Embryophyta</taxon>
        <taxon>Tracheophyta</taxon>
        <taxon>Spermatophyta</taxon>
        <taxon>Magnoliopsida</taxon>
        <taxon>eudicotyledons</taxon>
        <taxon>Gunneridae</taxon>
        <taxon>Pentapetalae</taxon>
        <taxon>rosids</taxon>
        <taxon>fabids</taxon>
        <taxon>Malpighiales</taxon>
        <taxon>Linaceae</taxon>
        <taxon>Linum</taxon>
    </lineage>
</organism>
<evidence type="ECO:0000256" key="1">
    <source>
        <dbReference type="SAM" id="MobiDB-lite"/>
    </source>
</evidence>
<sequence>MPTTASASFTSGADGGPTSLVARLSSGDPDVKLSALREVKNQIIGSKTKKLDTVPPRCLNSFRRNCRRRLLPASSRRFITGNARLCQQCRRPIGGSSRQLRLRIRRGSSGSSRRRRSAASG</sequence>
<protein>
    <submittedName>
        <fullName evidence="2">Uncharacterized protein</fullName>
    </submittedName>
</protein>
<name>A0AAV2D8Q3_9ROSI</name>
<feature type="region of interest" description="Disordered" evidence="1">
    <location>
        <begin position="1"/>
        <end position="23"/>
    </location>
</feature>
<feature type="compositionally biased region" description="Polar residues" evidence="1">
    <location>
        <begin position="1"/>
        <end position="11"/>
    </location>
</feature>
<accession>A0AAV2D8Q3</accession>
<reference evidence="2 3" key="1">
    <citation type="submission" date="2024-04" db="EMBL/GenBank/DDBJ databases">
        <authorList>
            <person name="Fracassetti M."/>
        </authorList>
    </citation>
    <scope>NUCLEOTIDE SEQUENCE [LARGE SCALE GENOMIC DNA]</scope>
</reference>